<evidence type="ECO:0000256" key="22">
    <source>
        <dbReference type="ARBA" id="ARBA00044985"/>
    </source>
</evidence>
<feature type="domain" description="Major facilitator superfamily (MFS) profile" evidence="27">
    <location>
        <begin position="49"/>
        <end position="451"/>
    </location>
</feature>
<gene>
    <name evidence="28" type="ORF">GCM10009784_23090</name>
</gene>
<dbReference type="InterPro" id="IPR011701">
    <property type="entry name" value="MFS"/>
</dbReference>
<comment type="catalytic activity">
    <reaction evidence="20">
        <text>L-alanyl-L-lysine(out) = L-alanyl-L-lysine(in)</text>
        <dbReference type="Rhea" id="RHEA:79415"/>
        <dbReference type="ChEBI" id="CHEBI:192470"/>
    </reaction>
</comment>
<evidence type="ECO:0000256" key="2">
    <source>
        <dbReference type="ARBA" id="ARBA00004651"/>
    </source>
</evidence>
<evidence type="ECO:0000313" key="28">
    <source>
        <dbReference type="EMBL" id="GAA2176482.1"/>
    </source>
</evidence>
<dbReference type="PANTHER" id="PTHR23512:SF3">
    <property type="entry name" value="MAJOR FACILITATOR SUPERFAMILY DOMAIN-CONTAINING PROTEIN 1"/>
    <property type="match status" value="1"/>
</dbReference>
<comment type="subcellular location">
    <subcellularLocation>
        <location evidence="2">Cell membrane</location>
        <topology evidence="2">Multi-pass membrane protein</topology>
    </subcellularLocation>
    <subcellularLocation>
        <location evidence="1">Lysosome membrane</location>
        <topology evidence="1">Multi-pass membrane protein</topology>
    </subcellularLocation>
</comment>
<evidence type="ECO:0000256" key="3">
    <source>
        <dbReference type="ARBA" id="ARBA00008335"/>
    </source>
</evidence>
<protein>
    <recommendedName>
        <fullName evidence="22">Lysosomal dipeptide transporter MFSD1</fullName>
    </recommendedName>
    <alternativeName>
        <fullName evidence="23">Major facilitator superfamily domain-containing protein 1</fullName>
    </alternativeName>
</protein>
<feature type="transmembrane region" description="Helical" evidence="26">
    <location>
        <begin position="85"/>
        <end position="107"/>
    </location>
</feature>
<evidence type="ECO:0000256" key="25">
    <source>
        <dbReference type="ARBA" id="ARBA00046376"/>
    </source>
</evidence>
<evidence type="ECO:0000256" key="8">
    <source>
        <dbReference type="ARBA" id="ARBA00023228"/>
    </source>
</evidence>
<dbReference type="Proteomes" id="UP001500974">
    <property type="component" value="Unassembled WGS sequence"/>
</dbReference>
<evidence type="ECO:0000256" key="23">
    <source>
        <dbReference type="ARBA" id="ARBA00045018"/>
    </source>
</evidence>
<feature type="transmembrane region" description="Helical" evidence="26">
    <location>
        <begin position="286"/>
        <end position="311"/>
    </location>
</feature>
<comment type="catalytic activity">
    <reaction evidence="17">
        <text>L-lysyl-L-lysine(out) = L-lysyl-L-lysine(in)</text>
        <dbReference type="Rhea" id="RHEA:79403"/>
        <dbReference type="ChEBI" id="CHEBI:229956"/>
    </reaction>
</comment>
<evidence type="ECO:0000313" key="29">
    <source>
        <dbReference type="Proteomes" id="UP001500974"/>
    </source>
</evidence>
<evidence type="ECO:0000256" key="7">
    <source>
        <dbReference type="ARBA" id="ARBA00023136"/>
    </source>
</evidence>
<dbReference type="PROSITE" id="PS50850">
    <property type="entry name" value="MFS"/>
    <property type="match status" value="1"/>
</dbReference>
<keyword evidence="4" id="KW-0813">Transport</keyword>
<evidence type="ECO:0000256" key="1">
    <source>
        <dbReference type="ARBA" id="ARBA00004155"/>
    </source>
</evidence>
<dbReference type="EMBL" id="BAAAON010000002">
    <property type="protein sequence ID" value="GAA2176482.1"/>
    <property type="molecule type" value="Genomic_DNA"/>
</dbReference>
<comment type="catalytic activity">
    <reaction evidence="10">
        <text>L-histidyl-glycine(out) = L-histidyl-glycine(in)</text>
        <dbReference type="Rhea" id="RHEA:79395"/>
        <dbReference type="ChEBI" id="CHEBI:229957"/>
    </reaction>
</comment>
<evidence type="ECO:0000256" key="9">
    <source>
        <dbReference type="ARBA" id="ARBA00044876"/>
    </source>
</evidence>
<keyword evidence="6 26" id="KW-1133">Transmembrane helix</keyword>
<evidence type="ECO:0000256" key="21">
    <source>
        <dbReference type="ARBA" id="ARBA00044924"/>
    </source>
</evidence>
<evidence type="ECO:0000256" key="5">
    <source>
        <dbReference type="ARBA" id="ARBA00022692"/>
    </source>
</evidence>
<dbReference type="CDD" id="cd06174">
    <property type="entry name" value="MFS"/>
    <property type="match status" value="1"/>
</dbReference>
<dbReference type="InterPro" id="IPR020846">
    <property type="entry name" value="MFS_dom"/>
</dbReference>
<evidence type="ECO:0000259" key="27">
    <source>
        <dbReference type="PROSITE" id="PS50850"/>
    </source>
</evidence>
<accession>A0ABN3AZV3</accession>
<evidence type="ECO:0000256" key="12">
    <source>
        <dbReference type="ARBA" id="ARBA00044884"/>
    </source>
</evidence>
<organism evidence="28 29">
    <name type="scientific">Arthrobacter parietis</name>
    <dbReference type="NCBI Taxonomy" id="271434"/>
    <lineage>
        <taxon>Bacteria</taxon>
        <taxon>Bacillati</taxon>
        <taxon>Actinomycetota</taxon>
        <taxon>Actinomycetes</taxon>
        <taxon>Micrococcales</taxon>
        <taxon>Micrococcaceae</taxon>
        <taxon>Arthrobacter</taxon>
    </lineage>
</organism>
<comment type="catalytic activity">
    <reaction evidence="14">
        <text>L-alpha-aminoacyl-L-lysine(out) = L-alpha-aminoacyl-L-lysine(in)</text>
        <dbReference type="Rhea" id="RHEA:79383"/>
        <dbReference type="ChEBI" id="CHEBI:229966"/>
    </reaction>
</comment>
<evidence type="ECO:0000256" key="16">
    <source>
        <dbReference type="ARBA" id="ARBA00044899"/>
    </source>
</evidence>
<dbReference type="InterPro" id="IPR036259">
    <property type="entry name" value="MFS_trans_sf"/>
</dbReference>
<comment type="function">
    <text evidence="24">Lysosomal dipeptide uniporter that selectively exports lysine, arginine or histidine-containing dipeptides with a net positive charge from the lysosome lumen into the cytosol. Could play a role in a specific type of protein O-glycosylation indirectly regulating macrophages migration and tissue invasion. Also essential for liver homeostasis.</text>
</comment>
<comment type="catalytic activity">
    <reaction evidence="15">
        <text>L-aspartyl-L-lysine(out) = L-aspartyl-L-lysine(in)</text>
        <dbReference type="Rhea" id="RHEA:79411"/>
        <dbReference type="ChEBI" id="CHEBI:229953"/>
    </reaction>
</comment>
<feature type="transmembrane region" description="Helical" evidence="26">
    <location>
        <begin position="323"/>
        <end position="341"/>
    </location>
</feature>
<feature type="transmembrane region" description="Helical" evidence="26">
    <location>
        <begin position="114"/>
        <end position="132"/>
    </location>
</feature>
<dbReference type="InterPro" id="IPR052187">
    <property type="entry name" value="MFSD1"/>
</dbReference>
<evidence type="ECO:0000256" key="10">
    <source>
        <dbReference type="ARBA" id="ARBA00044878"/>
    </source>
</evidence>
<keyword evidence="29" id="KW-1185">Reference proteome</keyword>
<comment type="catalytic activity">
    <reaction evidence="12">
        <text>L-alpha-aminoacyl-L-histidine(out) = L-alpha-aminoacyl-L-histidine(in)</text>
        <dbReference type="Rhea" id="RHEA:79375"/>
        <dbReference type="ChEBI" id="CHEBI:229967"/>
    </reaction>
</comment>
<keyword evidence="5 26" id="KW-0812">Transmembrane</keyword>
<evidence type="ECO:0000256" key="18">
    <source>
        <dbReference type="ARBA" id="ARBA00044903"/>
    </source>
</evidence>
<name>A0ABN3AZV3_9MICC</name>
<evidence type="ECO:0000256" key="19">
    <source>
        <dbReference type="ARBA" id="ARBA00044912"/>
    </source>
</evidence>
<sequence length="480" mass="50876">MTQQAEKAARPAAQGLDAVATARRVTPKTEANRLGADPAAGTDRRAWLVWGAGVLAYLIAVTQRTSFGVAGVEATERFDATASALAVFTVAQLVVYAGLQIPVGVLVDRFGPRIMIVSGAVLMALGQTQLAFAESITAGIVGRLLVGGGDAMTFVAVLRLLPAWFETRKIPVLTQLTGILGQLGQILSVIPFLAVLHLAGWSTAFLSAASLGVLSAVLGLALIRDHPEGNGQRSRASLRQTGVSLTEAWKQPGTRLGLWCHFTTQFSGTVFVLMWGYPYLVSAEKLAAGTASVLMTLFVVVGMICGPLLGVYVARHPLRRSTMVLAITAATALAWLVVLTYPGKAPVWLLVLLVVTLAVGGPGSMIGFDFARTFNPASRLGTATGIVNIGGFTAALLTMFAVGLILDLLLASGFSNGDLYALESFRIAFAVQFVVLGIGTVAVLVLRRRVRAQLARQSIIVPPLRQAIAREIRRRREVQR</sequence>
<comment type="catalytic activity">
    <reaction evidence="13">
        <text>L-lysyl-L-alpha-amino acid(out) = L-lysyl-L-alpha-amino acid(in)</text>
        <dbReference type="Rhea" id="RHEA:79387"/>
        <dbReference type="ChEBI" id="CHEBI:229965"/>
    </reaction>
</comment>
<dbReference type="Gene3D" id="1.20.1250.20">
    <property type="entry name" value="MFS general substrate transporter like domains"/>
    <property type="match status" value="2"/>
</dbReference>
<evidence type="ECO:0000256" key="24">
    <source>
        <dbReference type="ARBA" id="ARBA00045709"/>
    </source>
</evidence>
<evidence type="ECO:0000256" key="26">
    <source>
        <dbReference type="SAM" id="Phobius"/>
    </source>
</evidence>
<feature type="transmembrane region" description="Helical" evidence="26">
    <location>
        <begin position="347"/>
        <end position="368"/>
    </location>
</feature>
<dbReference type="Pfam" id="PF07690">
    <property type="entry name" value="MFS_1"/>
    <property type="match status" value="1"/>
</dbReference>
<comment type="similarity">
    <text evidence="3">Belongs to the major facilitator superfamily.</text>
</comment>
<dbReference type="SUPFAM" id="SSF103473">
    <property type="entry name" value="MFS general substrate transporter"/>
    <property type="match status" value="1"/>
</dbReference>
<feature type="transmembrane region" description="Helical" evidence="26">
    <location>
        <begin position="47"/>
        <end position="65"/>
    </location>
</feature>
<proteinExistence type="inferred from homology"/>
<evidence type="ECO:0000256" key="15">
    <source>
        <dbReference type="ARBA" id="ARBA00044898"/>
    </source>
</evidence>
<evidence type="ECO:0000256" key="6">
    <source>
        <dbReference type="ARBA" id="ARBA00022989"/>
    </source>
</evidence>
<keyword evidence="7 26" id="KW-0472">Membrane</keyword>
<dbReference type="PANTHER" id="PTHR23512">
    <property type="entry name" value="MAJOR FACILITATOR SUPERFAMILY DOMAIN-CONTAINING PROTEIN 1"/>
    <property type="match status" value="1"/>
</dbReference>
<evidence type="ECO:0000256" key="14">
    <source>
        <dbReference type="ARBA" id="ARBA00044893"/>
    </source>
</evidence>
<comment type="caution">
    <text evidence="28">The sequence shown here is derived from an EMBL/GenBank/DDBJ whole genome shotgun (WGS) entry which is preliminary data.</text>
</comment>
<comment type="catalytic activity">
    <reaction evidence="21">
        <text>L-lysyl-glycine(out) = L-lysyl-glycine(in)</text>
        <dbReference type="Rhea" id="RHEA:79407"/>
        <dbReference type="ChEBI" id="CHEBI:191202"/>
    </reaction>
</comment>
<comment type="catalytic activity">
    <reaction evidence="19">
        <text>L-histidyl-L-alpha-amino acid(out) = L-histidyl-L-alpha-amino acid(in)</text>
        <dbReference type="Rhea" id="RHEA:79379"/>
        <dbReference type="ChEBI" id="CHEBI:229964"/>
    </reaction>
</comment>
<comment type="catalytic activity">
    <reaction evidence="18">
        <text>L-arginyl-glycine(out) = L-arginyl-glycine(in)</text>
        <dbReference type="Rhea" id="RHEA:79391"/>
        <dbReference type="ChEBI" id="CHEBI:229955"/>
    </reaction>
</comment>
<feature type="transmembrane region" description="Helical" evidence="26">
    <location>
        <begin position="380"/>
        <end position="405"/>
    </location>
</feature>
<evidence type="ECO:0000256" key="13">
    <source>
        <dbReference type="ARBA" id="ARBA00044891"/>
    </source>
</evidence>
<feature type="transmembrane region" description="Helical" evidence="26">
    <location>
        <begin position="144"/>
        <end position="165"/>
    </location>
</feature>
<reference evidence="28 29" key="1">
    <citation type="journal article" date="2019" name="Int. J. Syst. Evol. Microbiol.">
        <title>The Global Catalogue of Microorganisms (GCM) 10K type strain sequencing project: providing services to taxonomists for standard genome sequencing and annotation.</title>
        <authorList>
            <consortium name="The Broad Institute Genomics Platform"/>
            <consortium name="The Broad Institute Genome Sequencing Center for Infectious Disease"/>
            <person name="Wu L."/>
            <person name="Ma J."/>
        </authorList>
    </citation>
    <scope>NUCLEOTIDE SEQUENCE [LARGE SCALE GENOMIC DNA]</scope>
    <source>
        <strain evidence="28 29">JCM 14917</strain>
    </source>
</reference>
<comment type="catalytic activity">
    <reaction evidence="9">
        <text>L-lysyl-L-alanine(out) = L-lysyl-L-alanine(in)</text>
        <dbReference type="Rhea" id="RHEA:79399"/>
        <dbReference type="ChEBI" id="CHEBI:229954"/>
    </reaction>
</comment>
<evidence type="ECO:0000256" key="11">
    <source>
        <dbReference type="ARBA" id="ARBA00044881"/>
    </source>
</evidence>
<comment type="subunit">
    <text evidence="25">Homodimer. Interacts with lysosomal protein GLMP (via lumenal domain); the interaction starts while both proteins are still in the endoplasmic reticulum and is required for stabilization of MFSD1 in lysosomes but has no direct effect on its targeting to lysosomes or transporter activity.</text>
</comment>
<feature type="transmembrane region" description="Helical" evidence="26">
    <location>
        <begin position="425"/>
        <end position="446"/>
    </location>
</feature>
<feature type="transmembrane region" description="Helical" evidence="26">
    <location>
        <begin position="177"/>
        <end position="198"/>
    </location>
</feature>
<evidence type="ECO:0000256" key="20">
    <source>
        <dbReference type="ARBA" id="ARBA00044919"/>
    </source>
</evidence>
<keyword evidence="8" id="KW-0458">Lysosome</keyword>
<evidence type="ECO:0000256" key="17">
    <source>
        <dbReference type="ARBA" id="ARBA00044900"/>
    </source>
</evidence>
<evidence type="ECO:0000256" key="4">
    <source>
        <dbReference type="ARBA" id="ARBA00022448"/>
    </source>
</evidence>
<feature type="transmembrane region" description="Helical" evidence="26">
    <location>
        <begin position="258"/>
        <end position="280"/>
    </location>
</feature>
<comment type="catalytic activity">
    <reaction evidence="16">
        <text>L-arginyl-L-alpha-amino acid(out) = L-arginyl-L-alpha-amino acid(in)</text>
        <dbReference type="Rhea" id="RHEA:79371"/>
        <dbReference type="ChEBI" id="CHEBI:84315"/>
    </reaction>
</comment>
<comment type="catalytic activity">
    <reaction evidence="11">
        <text>L-alpha-aminoacyl-L-arginine(out) = L-alpha-aminoacyl-L-arginine(in)</text>
        <dbReference type="Rhea" id="RHEA:79367"/>
        <dbReference type="ChEBI" id="CHEBI:229968"/>
    </reaction>
</comment>
<feature type="transmembrane region" description="Helical" evidence="26">
    <location>
        <begin position="204"/>
        <end position="223"/>
    </location>
</feature>